<gene>
    <name evidence="2" type="ORF">AKJ51_01580</name>
</gene>
<name>A0A133VLM1_9EURY</name>
<keyword evidence="1" id="KW-1133">Transmembrane helix</keyword>
<reference evidence="2 3" key="1">
    <citation type="journal article" date="2016" name="Sci. Rep.">
        <title>Metabolic traits of an uncultured archaeal lineage -MSBL1- from brine pools of the Red Sea.</title>
        <authorList>
            <person name="Mwirichia R."/>
            <person name="Alam I."/>
            <person name="Rashid M."/>
            <person name="Vinu M."/>
            <person name="Ba-Alawi W."/>
            <person name="Anthony Kamau A."/>
            <person name="Kamanda Ngugi D."/>
            <person name="Goker M."/>
            <person name="Klenk H.P."/>
            <person name="Bajic V."/>
            <person name="Stingl U."/>
        </authorList>
    </citation>
    <scope>NUCLEOTIDE SEQUENCE [LARGE SCALE GENOMIC DNA]</scope>
    <source>
        <strain evidence="2">SCGC-AAA382A20</strain>
    </source>
</reference>
<feature type="transmembrane region" description="Helical" evidence="1">
    <location>
        <begin position="726"/>
        <end position="747"/>
    </location>
</feature>
<dbReference type="Proteomes" id="UP000070263">
    <property type="component" value="Unassembled WGS sequence"/>
</dbReference>
<evidence type="ECO:0000313" key="2">
    <source>
        <dbReference type="EMBL" id="KXB07342.1"/>
    </source>
</evidence>
<dbReference type="AlphaFoldDB" id="A0A133VLM1"/>
<organism evidence="2 3">
    <name type="scientific">candidate division MSBL1 archaeon SCGC-AAA382A20</name>
    <dbReference type="NCBI Taxonomy" id="1698280"/>
    <lineage>
        <taxon>Archaea</taxon>
        <taxon>Methanobacteriati</taxon>
        <taxon>Methanobacteriota</taxon>
        <taxon>candidate division MSBL1</taxon>
    </lineage>
</organism>
<evidence type="ECO:0000256" key="1">
    <source>
        <dbReference type="SAM" id="Phobius"/>
    </source>
</evidence>
<protein>
    <submittedName>
        <fullName evidence="2">Uncharacterized protein</fullName>
    </submittedName>
</protein>
<keyword evidence="3" id="KW-1185">Reference proteome</keyword>
<accession>A0A133VLM1</accession>
<sequence>MNIKKAYPILIMGLFLFLATYGQTVKADDTLSKSEIIYEGDEYYKNPDVNNVMDLSSPNPNKINFMQWKEDFEYTKRDVPKGVYVGQSLSPSILELDYEPLRLNEKQMVGNAVESRGTYGISIVSKKVRFSTSDIMNGASEFWVKLPCHPQQLEPITFAEIGEYTDVYSKVHSGLYIYEGSYDDFTIEGDYTAGIFDLRAKGGIKSEANAIISSEDGYNNSAYQKVNFIINSDVTYTFVLLLLTTEKPYLKLDETSMGGKVSYKNLKLNDVGYNLSWESLVWDYTNLYADFEEVDEGNKTLPLTPHFSFIFTKGVGYNNLFGHTIETTSKISMSKEYELNTAVGNKKYPSVYTPFIYNDDMTPYVRPDINLTISYPDGETILIEDHGQPLPTVKGMDALWYAWNETDYNYKFYKYLLWSGTYIKNNFVGDDVYVTTEYDSMPKGTTFLCKKPTTDTYSKNPPGMGIKSGKSFWLGTRWYMEEEGENIGEKKNDTYWFNYTNMAERYFYDIHSSFDLTDGRWNTIKLPSKTISLNYKEIERRGLSDGLVVRGRHRNFVVKQKPYEKYVIDGTLIIMHGERYEVPPGGEITLENPGQVIPEDVDVYNENGTLVSKAFTTKINTKANPKKKEVSGFSVDYNPWAQPIRFVKDLSNHYLNKFIGFLKTIPSTLSQKFNSLKAFISSLPDKIWAQMQKVGKWIKRTVMEFLEPVLEVLGNIWELGGLYLEALSYVLSFIAFFIGMAVIVKAISYTELNKILNIGRGSP</sequence>
<evidence type="ECO:0000313" key="3">
    <source>
        <dbReference type="Proteomes" id="UP000070263"/>
    </source>
</evidence>
<proteinExistence type="predicted"/>
<keyword evidence="1" id="KW-0812">Transmembrane</keyword>
<keyword evidence="1" id="KW-0472">Membrane</keyword>
<comment type="caution">
    <text evidence="2">The sequence shown here is derived from an EMBL/GenBank/DDBJ whole genome shotgun (WGS) entry which is preliminary data.</text>
</comment>
<dbReference type="EMBL" id="LHYE01000010">
    <property type="protein sequence ID" value="KXB07342.1"/>
    <property type="molecule type" value="Genomic_DNA"/>
</dbReference>